<dbReference type="RefSeq" id="WP_042204982.1">
    <property type="nucleotide sequence ID" value="NZ_CP009288.1"/>
</dbReference>
<dbReference type="PANTHER" id="PTHR33336">
    <property type="entry name" value="QUINOL MONOOXYGENASE YGIN-RELATED"/>
    <property type="match status" value="1"/>
</dbReference>
<evidence type="ECO:0000259" key="1">
    <source>
        <dbReference type="PROSITE" id="PS51725"/>
    </source>
</evidence>
<dbReference type="Proteomes" id="UP000029409">
    <property type="component" value="Chromosome"/>
</dbReference>
<dbReference type="Gene3D" id="3.30.70.100">
    <property type="match status" value="1"/>
</dbReference>
<dbReference type="Pfam" id="PF03992">
    <property type="entry name" value="ABM"/>
    <property type="match status" value="1"/>
</dbReference>
<feature type="domain" description="ABM" evidence="1">
    <location>
        <begin position="2"/>
        <end position="91"/>
    </location>
</feature>
<evidence type="ECO:0000313" key="2">
    <source>
        <dbReference type="EMBL" id="AIQ11053.1"/>
    </source>
</evidence>
<dbReference type="InterPro" id="IPR011008">
    <property type="entry name" value="Dimeric_a/b-barrel"/>
</dbReference>
<dbReference type="InterPro" id="IPR007138">
    <property type="entry name" value="ABM_dom"/>
</dbReference>
<dbReference type="EMBL" id="CP009288">
    <property type="protein sequence ID" value="AIQ11053.1"/>
    <property type="molecule type" value="Genomic_DNA"/>
</dbReference>
<keyword evidence="3" id="KW-1185">Reference proteome</keyword>
<dbReference type="STRING" id="44251.PDUR_02800"/>
<dbReference type="PROSITE" id="PS51725">
    <property type="entry name" value="ABM"/>
    <property type="match status" value="1"/>
</dbReference>
<keyword evidence="2" id="KW-0560">Oxidoreductase</keyword>
<gene>
    <name evidence="2" type="ORF">PDUR_02800</name>
</gene>
<protein>
    <submittedName>
        <fullName evidence="2">Monooxygenase</fullName>
    </submittedName>
</protein>
<dbReference type="KEGG" id="pdu:PDUR_02800"/>
<dbReference type="OrthoDB" id="287932at2"/>
<keyword evidence="2" id="KW-0503">Monooxygenase</keyword>
<name>A0A089HKZ2_PAEDU</name>
<dbReference type="PANTHER" id="PTHR33336:SF3">
    <property type="entry name" value="ABM DOMAIN-CONTAINING PROTEIN"/>
    <property type="match status" value="1"/>
</dbReference>
<sequence>MIIIHATFYVNPEKRDAFLTEIKPLLAGSKAEEGNVYYDLYEHTEKKNVFIMVEAWRDSAAVDTHNATPHFTGFVGKAEEFLAAPLDIKVYNAEQA</sequence>
<reference evidence="2 3" key="1">
    <citation type="submission" date="2014-08" db="EMBL/GenBank/DDBJ databases">
        <title>Comparative genomics of the Paenibacillus odorifer group.</title>
        <authorList>
            <person name="den Bakker H.C."/>
            <person name="Tsai Y.-C."/>
            <person name="Martin N."/>
            <person name="Korlach J."/>
            <person name="Wiedmann M."/>
        </authorList>
    </citation>
    <scope>NUCLEOTIDE SEQUENCE [LARGE SCALE GENOMIC DNA]</scope>
    <source>
        <strain evidence="2 3">DSM 1735</strain>
    </source>
</reference>
<proteinExistence type="predicted"/>
<accession>A0A089HKZ2</accession>
<dbReference type="InterPro" id="IPR050744">
    <property type="entry name" value="AI-2_Isomerase_LsrG"/>
</dbReference>
<dbReference type="SUPFAM" id="SSF54909">
    <property type="entry name" value="Dimeric alpha+beta barrel"/>
    <property type="match status" value="1"/>
</dbReference>
<dbReference type="eggNOG" id="COG1359">
    <property type="taxonomic scope" value="Bacteria"/>
</dbReference>
<dbReference type="AlphaFoldDB" id="A0A089HKZ2"/>
<dbReference type="GO" id="GO:0004497">
    <property type="term" value="F:monooxygenase activity"/>
    <property type="evidence" value="ECO:0007669"/>
    <property type="project" value="UniProtKB-KW"/>
</dbReference>
<evidence type="ECO:0000313" key="3">
    <source>
        <dbReference type="Proteomes" id="UP000029409"/>
    </source>
</evidence>
<organism evidence="2 3">
    <name type="scientific">Paenibacillus durus</name>
    <name type="common">Paenibacillus azotofixans</name>
    <dbReference type="NCBI Taxonomy" id="44251"/>
    <lineage>
        <taxon>Bacteria</taxon>
        <taxon>Bacillati</taxon>
        <taxon>Bacillota</taxon>
        <taxon>Bacilli</taxon>
        <taxon>Bacillales</taxon>
        <taxon>Paenibacillaceae</taxon>
        <taxon>Paenibacillus</taxon>
    </lineage>
</organism>